<evidence type="ECO:0000313" key="1">
    <source>
        <dbReference type="EMBL" id="JAH07861.1"/>
    </source>
</evidence>
<sequence>MGRNFLRMKKMATVNLFKCENLKGVL</sequence>
<proteinExistence type="predicted"/>
<protein>
    <submittedName>
        <fullName evidence="1">Uncharacterized protein</fullName>
    </submittedName>
</protein>
<name>A0A0E9PTA9_ANGAN</name>
<dbReference type="AlphaFoldDB" id="A0A0E9PTA9"/>
<accession>A0A0E9PTA9</accession>
<dbReference type="EMBL" id="GBXM01100716">
    <property type="protein sequence ID" value="JAH07861.1"/>
    <property type="molecule type" value="Transcribed_RNA"/>
</dbReference>
<reference evidence="1" key="2">
    <citation type="journal article" date="2015" name="Fish Shellfish Immunol.">
        <title>Early steps in the European eel (Anguilla anguilla)-Vibrio vulnificus interaction in the gills: Role of the RtxA13 toxin.</title>
        <authorList>
            <person name="Callol A."/>
            <person name="Pajuelo D."/>
            <person name="Ebbesson L."/>
            <person name="Teles M."/>
            <person name="MacKenzie S."/>
            <person name="Amaro C."/>
        </authorList>
    </citation>
    <scope>NUCLEOTIDE SEQUENCE</scope>
</reference>
<reference evidence="1" key="1">
    <citation type="submission" date="2014-11" db="EMBL/GenBank/DDBJ databases">
        <authorList>
            <person name="Amaro Gonzalez C."/>
        </authorList>
    </citation>
    <scope>NUCLEOTIDE SEQUENCE</scope>
</reference>
<organism evidence="1">
    <name type="scientific">Anguilla anguilla</name>
    <name type="common">European freshwater eel</name>
    <name type="synonym">Muraena anguilla</name>
    <dbReference type="NCBI Taxonomy" id="7936"/>
    <lineage>
        <taxon>Eukaryota</taxon>
        <taxon>Metazoa</taxon>
        <taxon>Chordata</taxon>
        <taxon>Craniata</taxon>
        <taxon>Vertebrata</taxon>
        <taxon>Euteleostomi</taxon>
        <taxon>Actinopterygii</taxon>
        <taxon>Neopterygii</taxon>
        <taxon>Teleostei</taxon>
        <taxon>Anguilliformes</taxon>
        <taxon>Anguillidae</taxon>
        <taxon>Anguilla</taxon>
    </lineage>
</organism>